<dbReference type="AlphaFoldDB" id="D3HS91"/>
<keyword evidence="9" id="KW-1185">Reference proteome</keyword>
<dbReference type="GO" id="GO:0004650">
    <property type="term" value="F:polygalacturonase activity"/>
    <property type="evidence" value="ECO:0007669"/>
    <property type="project" value="InterPro"/>
</dbReference>
<dbReference type="EMBL" id="FN650140">
    <property type="protein sequence ID" value="CBJ11775.1"/>
    <property type="molecule type" value="Genomic_DNA"/>
</dbReference>
<dbReference type="SUPFAM" id="SSF51126">
    <property type="entry name" value="Pectin lyase-like"/>
    <property type="match status" value="1"/>
</dbReference>
<keyword evidence="3" id="KW-0134">Cell wall</keyword>
<dbReference type="STRING" id="661367.LLO_1410"/>
<dbReference type="GO" id="GO:0005975">
    <property type="term" value="P:carbohydrate metabolic process"/>
    <property type="evidence" value="ECO:0007669"/>
    <property type="project" value="InterPro"/>
</dbReference>
<dbReference type="Proteomes" id="UP000001060">
    <property type="component" value="Chromosome"/>
</dbReference>
<reference evidence="8 9" key="1">
    <citation type="journal article" date="2010" name="PLoS Genet.">
        <title>Analysis of the Legionella longbeachae genome and transcriptome uncovers unique strategies to cause Legionnaires' disease.</title>
        <authorList>
            <person name="Cazalet C."/>
            <person name="Gomez-Valero L."/>
            <person name="Rusniok C."/>
            <person name="Lomma M."/>
            <person name="Dervins-Ravault D."/>
            <person name="Newton H."/>
            <person name="Sansom F."/>
            <person name="Jarraud S."/>
            <person name="Zidane N."/>
            <person name="Ma L."/>
            <person name="Bouchier C."/>
            <person name="Etienne J."/>
            <person name="Hartland E."/>
            <person name="Buchrieser C."/>
        </authorList>
    </citation>
    <scope>NUCLEOTIDE SEQUENCE [LARGE SCALE GENOMIC DNA]</scope>
    <source>
        <strain evidence="8 9">NSW150</strain>
    </source>
</reference>
<protein>
    <submittedName>
        <fullName evidence="8">Uncharacterized protein</fullName>
    </submittedName>
</protein>
<evidence type="ECO:0000313" key="8">
    <source>
        <dbReference type="EMBL" id="CBJ11775.1"/>
    </source>
</evidence>
<dbReference type="InterPro" id="IPR006626">
    <property type="entry name" value="PbH1"/>
</dbReference>
<evidence type="ECO:0000256" key="7">
    <source>
        <dbReference type="RuleBase" id="RU361169"/>
    </source>
</evidence>
<dbReference type="SMART" id="SM00710">
    <property type="entry name" value="PbH1"/>
    <property type="match status" value="4"/>
</dbReference>
<comment type="subcellular location">
    <subcellularLocation>
        <location evidence="1">Secreted</location>
        <location evidence="1">Cell wall</location>
    </subcellularLocation>
</comment>
<dbReference type="HOGENOM" id="CLU_694074_0_0_6"/>
<dbReference type="Pfam" id="PF00295">
    <property type="entry name" value="Glyco_hydro_28"/>
    <property type="match status" value="1"/>
</dbReference>
<dbReference type="PANTHER" id="PTHR31375">
    <property type="match status" value="1"/>
</dbReference>
<gene>
    <name evidence="8" type="ordered locus">LLO_1410</name>
</gene>
<dbReference type="InterPro" id="IPR000743">
    <property type="entry name" value="Glyco_hydro_28"/>
</dbReference>
<organism evidence="8 9">
    <name type="scientific">Legionella longbeachae serogroup 1 (strain NSW150)</name>
    <dbReference type="NCBI Taxonomy" id="661367"/>
    <lineage>
        <taxon>Bacteria</taxon>
        <taxon>Pseudomonadati</taxon>
        <taxon>Pseudomonadota</taxon>
        <taxon>Gammaproteobacteria</taxon>
        <taxon>Legionellales</taxon>
        <taxon>Legionellaceae</taxon>
        <taxon>Legionella</taxon>
    </lineage>
</organism>
<accession>D3HS91</accession>
<keyword evidence="4" id="KW-0964">Secreted</keyword>
<comment type="similarity">
    <text evidence="2 7">Belongs to the glycosyl hydrolase 28 family.</text>
</comment>
<keyword evidence="5 7" id="KW-0378">Hydrolase</keyword>
<dbReference type="InterPro" id="IPR011050">
    <property type="entry name" value="Pectin_lyase_fold/virulence"/>
</dbReference>
<sequence>MLKSTIQWDNMNKLKPIWVISLLATYICSAQAKGVQVRCSMPANTTNNIECVFFGSGNNLSEQLEKTLDKYQNNLSLLVQPGEYLLKPITIKKHNNISLHLESGVTLIAVDRKDKSWEKERGLINLIHVNHFTLSGDNPDTSVIDGNGEGWWKYKTSQNRPFLLHLNHVENLTIDHLQLKNSPRFHIMLRGGKNVAVHDLRIDAPQDSPNTDGINVGSITKMQINNIIIKNGDDGIAINAINEPSKNIKISNVDLFYGHGVSIGSGVKNTVSDIMVNNLSFHNASNGLRIKTRCDKKDCSDTKKGAVTDITYSDITMENVKYPILYDMEYSETGSKSYVTIKDITYQNIYSINSSKEARIFCGKYNKCSTIIFKNVNIDSGMQCQGGSWSKEGKIVDCLKN</sequence>
<evidence type="ECO:0000313" key="9">
    <source>
        <dbReference type="Proteomes" id="UP000001060"/>
    </source>
</evidence>
<dbReference type="CAZy" id="GH28">
    <property type="family name" value="Glycoside Hydrolase Family 28"/>
</dbReference>
<evidence type="ECO:0000256" key="5">
    <source>
        <dbReference type="ARBA" id="ARBA00022801"/>
    </source>
</evidence>
<evidence type="ECO:0000256" key="4">
    <source>
        <dbReference type="ARBA" id="ARBA00022525"/>
    </source>
</evidence>
<dbReference type="eggNOG" id="COG5434">
    <property type="taxonomic scope" value="Bacteria"/>
</dbReference>
<keyword evidence="6 7" id="KW-0326">Glycosidase</keyword>
<evidence type="ECO:0000256" key="6">
    <source>
        <dbReference type="ARBA" id="ARBA00023295"/>
    </source>
</evidence>
<dbReference type="KEGG" id="llo:LLO_1410"/>
<evidence type="ECO:0000256" key="2">
    <source>
        <dbReference type="ARBA" id="ARBA00008834"/>
    </source>
</evidence>
<dbReference type="InterPro" id="IPR012334">
    <property type="entry name" value="Pectin_lyas_fold"/>
</dbReference>
<evidence type="ECO:0000256" key="1">
    <source>
        <dbReference type="ARBA" id="ARBA00004191"/>
    </source>
</evidence>
<name>D3HS91_LEGLN</name>
<proteinExistence type="inferred from homology"/>
<dbReference type="Gene3D" id="2.160.20.10">
    <property type="entry name" value="Single-stranded right-handed beta-helix, Pectin lyase-like"/>
    <property type="match status" value="1"/>
</dbReference>
<evidence type="ECO:0000256" key="3">
    <source>
        <dbReference type="ARBA" id="ARBA00022512"/>
    </source>
</evidence>